<proteinExistence type="predicted"/>
<dbReference type="PRINTS" id="PR00050">
    <property type="entry name" value="COLDSHOCK"/>
</dbReference>
<dbReference type="RefSeq" id="XP_005778879.1">
    <property type="nucleotide sequence ID" value="XM_005778822.1"/>
</dbReference>
<dbReference type="PANTHER" id="PTHR11544">
    <property type="entry name" value="COLD SHOCK DOMAIN CONTAINING PROTEINS"/>
    <property type="match status" value="1"/>
</dbReference>
<dbReference type="KEGG" id="ehx:EMIHUDRAFT_205489"/>
<organism evidence="3 4">
    <name type="scientific">Emiliania huxleyi (strain CCMP1516)</name>
    <dbReference type="NCBI Taxonomy" id="280463"/>
    <lineage>
        <taxon>Eukaryota</taxon>
        <taxon>Haptista</taxon>
        <taxon>Haptophyta</taxon>
        <taxon>Prymnesiophyceae</taxon>
        <taxon>Isochrysidales</taxon>
        <taxon>Noelaerhabdaceae</taxon>
        <taxon>Emiliania</taxon>
    </lineage>
</organism>
<dbReference type="Gene3D" id="2.40.50.140">
    <property type="entry name" value="Nucleic acid-binding proteins"/>
    <property type="match status" value="1"/>
</dbReference>
<name>A0A0D3JSG5_EMIH1</name>
<dbReference type="InterPro" id="IPR050181">
    <property type="entry name" value="Cold_shock_domain"/>
</dbReference>
<reference evidence="4" key="1">
    <citation type="journal article" date="2013" name="Nature">
        <title>Pan genome of the phytoplankton Emiliania underpins its global distribution.</title>
        <authorList>
            <person name="Read B.A."/>
            <person name="Kegel J."/>
            <person name="Klute M.J."/>
            <person name="Kuo A."/>
            <person name="Lefebvre S.C."/>
            <person name="Maumus F."/>
            <person name="Mayer C."/>
            <person name="Miller J."/>
            <person name="Monier A."/>
            <person name="Salamov A."/>
            <person name="Young J."/>
            <person name="Aguilar M."/>
            <person name="Claverie J.M."/>
            <person name="Frickenhaus S."/>
            <person name="Gonzalez K."/>
            <person name="Herman E.K."/>
            <person name="Lin Y.C."/>
            <person name="Napier J."/>
            <person name="Ogata H."/>
            <person name="Sarno A.F."/>
            <person name="Shmutz J."/>
            <person name="Schroeder D."/>
            <person name="de Vargas C."/>
            <person name="Verret F."/>
            <person name="von Dassow P."/>
            <person name="Valentin K."/>
            <person name="Van de Peer Y."/>
            <person name="Wheeler G."/>
            <person name="Dacks J.B."/>
            <person name="Delwiche C.F."/>
            <person name="Dyhrman S.T."/>
            <person name="Glockner G."/>
            <person name="John U."/>
            <person name="Richards T."/>
            <person name="Worden A.Z."/>
            <person name="Zhang X."/>
            <person name="Grigoriev I.V."/>
            <person name="Allen A.E."/>
            <person name="Bidle K."/>
            <person name="Borodovsky M."/>
            <person name="Bowler C."/>
            <person name="Brownlee C."/>
            <person name="Cock J.M."/>
            <person name="Elias M."/>
            <person name="Gladyshev V.N."/>
            <person name="Groth M."/>
            <person name="Guda C."/>
            <person name="Hadaegh A."/>
            <person name="Iglesias-Rodriguez M.D."/>
            <person name="Jenkins J."/>
            <person name="Jones B.M."/>
            <person name="Lawson T."/>
            <person name="Leese F."/>
            <person name="Lindquist E."/>
            <person name="Lobanov A."/>
            <person name="Lomsadze A."/>
            <person name="Malik S.B."/>
            <person name="Marsh M.E."/>
            <person name="Mackinder L."/>
            <person name="Mock T."/>
            <person name="Mueller-Roeber B."/>
            <person name="Pagarete A."/>
            <person name="Parker M."/>
            <person name="Probert I."/>
            <person name="Quesneville H."/>
            <person name="Raines C."/>
            <person name="Rensing S.A."/>
            <person name="Riano-Pachon D.M."/>
            <person name="Richier S."/>
            <person name="Rokitta S."/>
            <person name="Shiraiwa Y."/>
            <person name="Soanes D.M."/>
            <person name="van der Giezen M."/>
            <person name="Wahlund T.M."/>
            <person name="Williams B."/>
            <person name="Wilson W."/>
            <person name="Wolfe G."/>
            <person name="Wurch L.L."/>
        </authorList>
    </citation>
    <scope>NUCLEOTIDE SEQUENCE</scope>
</reference>
<reference evidence="3" key="2">
    <citation type="submission" date="2024-10" db="UniProtKB">
        <authorList>
            <consortium name="EnsemblProtists"/>
        </authorList>
    </citation>
    <scope>IDENTIFICATION</scope>
</reference>
<evidence type="ECO:0000259" key="2">
    <source>
        <dbReference type="PROSITE" id="PS51857"/>
    </source>
</evidence>
<dbReference type="InterPro" id="IPR011129">
    <property type="entry name" value="CSD"/>
</dbReference>
<dbReference type="GO" id="GO:0003676">
    <property type="term" value="F:nucleic acid binding"/>
    <property type="evidence" value="ECO:0007669"/>
    <property type="project" value="InterPro"/>
</dbReference>
<dbReference type="STRING" id="2903.R1EIG3"/>
<dbReference type="SMART" id="SM00357">
    <property type="entry name" value="CSP"/>
    <property type="match status" value="1"/>
</dbReference>
<dbReference type="Proteomes" id="UP000013827">
    <property type="component" value="Unassembled WGS sequence"/>
</dbReference>
<dbReference type="InterPro" id="IPR012340">
    <property type="entry name" value="NA-bd_OB-fold"/>
</dbReference>
<dbReference type="PaxDb" id="2903-EOD26450"/>
<dbReference type="InterPro" id="IPR002059">
    <property type="entry name" value="CSP_DNA-bd"/>
</dbReference>
<sequence>MDDAYELAPARRRDDSAMHMPTTSGPGADAEPSVKPSWAKKFEEEKSGNKPERLRGRVVRWNVKGGWGFIHRSDGLGDIFAHQRSLHKTGFRSCADGEEVEFEVEVAASTGKLEAEEEEKPKPAPAEAAAPAAPKPPSRPPTAFVPRGLKRPATGGGGRSIPLPKAKAPKPAETATQSLSLADAAAADGRS</sequence>
<feature type="compositionally biased region" description="Low complexity" evidence="1">
    <location>
        <begin position="164"/>
        <end position="191"/>
    </location>
</feature>
<feature type="compositionally biased region" description="Basic and acidic residues" evidence="1">
    <location>
        <begin position="40"/>
        <end position="53"/>
    </location>
</feature>
<accession>A0A0D3JSG5</accession>
<dbReference type="AlphaFoldDB" id="A0A0D3JSG5"/>
<feature type="domain" description="CSD" evidence="2">
    <location>
        <begin position="53"/>
        <end position="120"/>
    </location>
</feature>
<dbReference type="Pfam" id="PF00313">
    <property type="entry name" value="CSD"/>
    <property type="match status" value="1"/>
</dbReference>
<dbReference type="PROSITE" id="PS51857">
    <property type="entry name" value="CSD_2"/>
    <property type="match status" value="1"/>
</dbReference>
<feature type="region of interest" description="Disordered" evidence="1">
    <location>
        <begin position="106"/>
        <end position="191"/>
    </location>
</feature>
<evidence type="ECO:0000256" key="1">
    <source>
        <dbReference type="SAM" id="MobiDB-lite"/>
    </source>
</evidence>
<dbReference type="EnsemblProtists" id="EOD26450">
    <property type="protein sequence ID" value="EOD26450"/>
    <property type="gene ID" value="EMIHUDRAFT_205489"/>
</dbReference>
<feature type="region of interest" description="Disordered" evidence="1">
    <location>
        <begin position="1"/>
        <end position="53"/>
    </location>
</feature>
<protein>
    <recommendedName>
        <fullName evidence="2">CSD domain-containing protein</fullName>
    </recommendedName>
</protein>
<dbReference type="SUPFAM" id="SSF50249">
    <property type="entry name" value="Nucleic acid-binding proteins"/>
    <property type="match status" value="1"/>
</dbReference>
<keyword evidence="4" id="KW-1185">Reference proteome</keyword>
<evidence type="ECO:0000313" key="3">
    <source>
        <dbReference type="EnsemblProtists" id="EOD26450"/>
    </source>
</evidence>
<evidence type="ECO:0000313" key="4">
    <source>
        <dbReference type="Proteomes" id="UP000013827"/>
    </source>
</evidence>
<dbReference type="HOGENOM" id="CLU_1423902_0_0_1"/>
<dbReference type="GeneID" id="17271996"/>